<dbReference type="GO" id="GO:0005634">
    <property type="term" value="C:nucleus"/>
    <property type="evidence" value="ECO:0007669"/>
    <property type="project" value="UniProtKB-SubCell"/>
</dbReference>
<comment type="caution">
    <text evidence="7">The sequence shown here is derived from an EMBL/GenBank/DDBJ whole genome shotgun (WGS) entry which is preliminary data.</text>
</comment>
<keyword evidence="3" id="KW-0863">Zinc-finger</keyword>
<dbReference type="PANTHER" id="PTHR46481">
    <property type="entry name" value="ZINC FINGER BED DOMAIN-CONTAINING PROTEIN 4"/>
    <property type="match status" value="1"/>
</dbReference>
<feature type="compositionally biased region" description="Basic and acidic residues" evidence="6">
    <location>
        <begin position="7"/>
        <end position="19"/>
    </location>
</feature>
<evidence type="ECO:0000256" key="4">
    <source>
        <dbReference type="ARBA" id="ARBA00022833"/>
    </source>
</evidence>
<sequence>MSGNNTRDIEVLQPKEAKKSPNPPEPNPNTGGGKVQRSWVWVYFKVLNRESVQCQVASKKAGGENCHRVLKIDESGSTKSMIQHLKGIHGMLPPAKEKTNQLLLPNLMKRQRVEQRPILNVDLLKQAIAYLIAEADLPYAIVERKSFRWLLELLNPATVNMEFGRKAVANEVDLLFLAHKNHLQQILKGMKYLSYTLDAWTSPNSKAFMAITVHGITSDWKMLDILVGMPAVYGRHTGHNFAEIFVDTLDDLEISDALFCITADNASNNSTLATRVEEKLGGIFDADTRLLGCMAHVINLAAHDGLKVFGSLNSASGPNIEQEVTLSNMDFNTILDCPNGVNVNLQTVVSRIHGLATYVQNSPQQREGFAAVIALVNTQSEDNQHINEDLILKRDVRTRWNSTYIMLKRALKLRPVCLTYCASSGEVSNIYSVRSMYDSTQLIPAADEMVKKLSKYLTLALAKPAPICAMILDPRIKLSYFKKNRLFFAKHKISQITPEDALQTFSDEATDFDRSPSYFAAK</sequence>
<dbReference type="Proteomes" id="UP000239156">
    <property type="component" value="Unassembled WGS sequence"/>
</dbReference>
<dbReference type="VEuPathDB" id="FungiDB:PSTT_02591"/>
<dbReference type="SUPFAM" id="SSF53098">
    <property type="entry name" value="Ribonuclease H-like"/>
    <property type="match status" value="1"/>
</dbReference>
<evidence type="ECO:0000256" key="3">
    <source>
        <dbReference type="ARBA" id="ARBA00022771"/>
    </source>
</evidence>
<comment type="subcellular location">
    <subcellularLocation>
        <location evidence="1">Nucleus</location>
    </subcellularLocation>
</comment>
<dbReference type="InterPro" id="IPR012337">
    <property type="entry name" value="RNaseH-like_sf"/>
</dbReference>
<organism evidence="7 8">
    <name type="scientific">Puccinia striiformis</name>
    <dbReference type="NCBI Taxonomy" id="27350"/>
    <lineage>
        <taxon>Eukaryota</taxon>
        <taxon>Fungi</taxon>
        <taxon>Dikarya</taxon>
        <taxon>Basidiomycota</taxon>
        <taxon>Pucciniomycotina</taxon>
        <taxon>Pucciniomycetes</taxon>
        <taxon>Pucciniales</taxon>
        <taxon>Pucciniaceae</taxon>
        <taxon>Puccinia</taxon>
    </lineage>
</organism>
<dbReference type="EMBL" id="PKSL01000015">
    <property type="protein sequence ID" value="POW14950.1"/>
    <property type="molecule type" value="Genomic_DNA"/>
</dbReference>
<reference evidence="7" key="1">
    <citation type="submission" date="2017-12" db="EMBL/GenBank/DDBJ databases">
        <title>Gene loss provides genomic basis for host adaptation in cereal stripe rust fungi.</title>
        <authorList>
            <person name="Xia C."/>
        </authorList>
    </citation>
    <scope>NUCLEOTIDE SEQUENCE [LARGE SCALE GENOMIC DNA]</scope>
    <source>
        <strain evidence="7">93-210</strain>
    </source>
</reference>
<evidence type="ECO:0000256" key="5">
    <source>
        <dbReference type="ARBA" id="ARBA00023242"/>
    </source>
</evidence>
<name>A0A2S4VZK1_9BASI</name>
<evidence type="ECO:0000313" key="7">
    <source>
        <dbReference type="EMBL" id="POW14950.1"/>
    </source>
</evidence>
<dbReference type="AlphaFoldDB" id="A0A2S4VZK1"/>
<dbReference type="GO" id="GO:0008270">
    <property type="term" value="F:zinc ion binding"/>
    <property type="evidence" value="ECO:0007669"/>
    <property type="project" value="UniProtKB-KW"/>
</dbReference>
<protein>
    <recommendedName>
        <fullName evidence="9">BED-type domain-containing protein</fullName>
    </recommendedName>
</protein>
<accession>A0A2S4VZK1</accession>
<dbReference type="SMART" id="SM00614">
    <property type="entry name" value="ZnF_BED"/>
    <property type="match status" value="1"/>
</dbReference>
<keyword evidence="4" id="KW-0862">Zinc</keyword>
<dbReference type="InterPro" id="IPR052035">
    <property type="entry name" value="ZnF_BED_domain_contain"/>
</dbReference>
<evidence type="ECO:0000313" key="8">
    <source>
        <dbReference type="Proteomes" id="UP000239156"/>
    </source>
</evidence>
<gene>
    <name evidence="7" type="ORF">PSTT_02591</name>
</gene>
<evidence type="ECO:0008006" key="9">
    <source>
        <dbReference type="Google" id="ProtNLM"/>
    </source>
</evidence>
<evidence type="ECO:0000256" key="6">
    <source>
        <dbReference type="SAM" id="MobiDB-lite"/>
    </source>
</evidence>
<keyword evidence="8" id="KW-1185">Reference proteome</keyword>
<evidence type="ECO:0000256" key="2">
    <source>
        <dbReference type="ARBA" id="ARBA00022723"/>
    </source>
</evidence>
<dbReference type="VEuPathDB" id="FungiDB:PSHT_07630"/>
<proteinExistence type="predicted"/>
<dbReference type="PANTHER" id="PTHR46481:SF10">
    <property type="entry name" value="ZINC FINGER BED DOMAIN-CONTAINING PROTEIN 39"/>
    <property type="match status" value="1"/>
</dbReference>
<keyword evidence="5" id="KW-0539">Nucleus</keyword>
<feature type="region of interest" description="Disordered" evidence="6">
    <location>
        <begin position="1"/>
        <end position="34"/>
    </location>
</feature>
<keyword evidence="2" id="KW-0479">Metal-binding</keyword>
<evidence type="ECO:0000256" key="1">
    <source>
        <dbReference type="ARBA" id="ARBA00004123"/>
    </source>
</evidence>